<evidence type="ECO:0000313" key="2">
    <source>
        <dbReference type="EMBL" id="RNF10867.1"/>
    </source>
</evidence>
<proteinExistence type="predicted"/>
<dbReference type="AlphaFoldDB" id="A0A3R7M875"/>
<dbReference type="OrthoDB" id="417037at2759"/>
<dbReference type="EMBL" id="MKGL01000025">
    <property type="protein sequence ID" value="RNF10867.1"/>
    <property type="molecule type" value="Genomic_DNA"/>
</dbReference>
<comment type="caution">
    <text evidence="2">The sequence shown here is derived from an EMBL/GenBank/DDBJ whole genome shotgun (WGS) entry which is preliminary data.</text>
</comment>
<keyword evidence="3" id="KW-1185">Reference proteome</keyword>
<accession>A0A3R7M875</accession>
<evidence type="ECO:0000313" key="3">
    <source>
        <dbReference type="Proteomes" id="UP000283634"/>
    </source>
</evidence>
<sequence>MIFLLFVIEELQLVGVLLPTVVGLSWFWIGVTYVLSFMISTSGFALQKLVSDATFMVVNNLTKFVNIIIGLFILHDHMGPVDGAGCVIALAAGAWYSAARYHFKASDTEEEKNVSISD</sequence>
<keyword evidence="1" id="KW-0812">Transmembrane</keyword>
<name>A0A3R7M875_TRYRA</name>
<feature type="transmembrane region" description="Helical" evidence="1">
    <location>
        <begin position="80"/>
        <end position="98"/>
    </location>
</feature>
<feature type="transmembrane region" description="Helical" evidence="1">
    <location>
        <begin position="53"/>
        <end position="74"/>
    </location>
</feature>
<dbReference type="GeneID" id="40325184"/>
<keyword evidence="1" id="KW-1133">Transmembrane helix</keyword>
<organism evidence="2 3">
    <name type="scientific">Trypanosoma rangeli</name>
    <dbReference type="NCBI Taxonomy" id="5698"/>
    <lineage>
        <taxon>Eukaryota</taxon>
        <taxon>Discoba</taxon>
        <taxon>Euglenozoa</taxon>
        <taxon>Kinetoplastea</taxon>
        <taxon>Metakinetoplastina</taxon>
        <taxon>Trypanosomatida</taxon>
        <taxon>Trypanosomatidae</taxon>
        <taxon>Trypanosoma</taxon>
        <taxon>Herpetosoma</taxon>
    </lineage>
</organism>
<gene>
    <name evidence="2" type="ORF">TraAM80_01251</name>
</gene>
<reference evidence="2 3" key="1">
    <citation type="journal article" date="2018" name="BMC Genomics">
        <title>Genomic comparison of Trypanosoma conorhini and Trypanosoma rangeli to Trypanosoma cruzi strains of high and low virulence.</title>
        <authorList>
            <person name="Bradwell K.R."/>
            <person name="Koparde V.N."/>
            <person name="Matveyev A.V."/>
            <person name="Serrano M.G."/>
            <person name="Alves J.M."/>
            <person name="Parikh H."/>
            <person name="Huang B."/>
            <person name="Lee V."/>
            <person name="Espinosa-Alvarez O."/>
            <person name="Ortiz P.A."/>
            <person name="Costa-Martins A.G."/>
            <person name="Teixeira M.M."/>
            <person name="Buck G.A."/>
        </authorList>
    </citation>
    <scope>NUCLEOTIDE SEQUENCE [LARGE SCALE GENOMIC DNA]</scope>
    <source>
        <strain evidence="2 3">AM80</strain>
    </source>
</reference>
<feature type="transmembrane region" description="Helical" evidence="1">
    <location>
        <begin position="26"/>
        <end position="46"/>
    </location>
</feature>
<protein>
    <submittedName>
        <fullName evidence="2">GDP-mannose transporter</fullName>
    </submittedName>
</protein>
<evidence type="ECO:0000256" key="1">
    <source>
        <dbReference type="SAM" id="Phobius"/>
    </source>
</evidence>
<keyword evidence="1" id="KW-0472">Membrane</keyword>
<dbReference type="RefSeq" id="XP_029241815.1">
    <property type="nucleotide sequence ID" value="XM_029378303.1"/>
</dbReference>
<dbReference type="Proteomes" id="UP000283634">
    <property type="component" value="Unassembled WGS sequence"/>
</dbReference>